<keyword evidence="2" id="KW-1185">Reference proteome</keyword>
<dbReference type="Proteomes" id="UP000831701">
    <property type="component" value="Chromosome 19"/>
</dbReference>
<name>A0ACB8VP76_9TELE</name>
<protein>
    <submittedName>
        <fullName evidence="1">Uncharacterized protein</fullName>
    </submittedName>
</protein>
<reference evidence="1" key="1">
    <citation type="submission" date="2022-04" db="EMBL/GenBank/DDBJ databases">
        <title>Jade perch genome.</title>
        <authorList>
            <person name="Chao B."/>
        </authorList>
    </citation>
    <scope>NUCLEOTIDE SEQUENCE</scope>
    <source>
        <strain evidence="1">CB-2022</strain>
    </source>
</reference>
<sequence length="1257" mass="139717">MSAVKLEEYRERIRSELDAVVDFWLKYSHDSVHGGFFTCIGRDGTVYDELKYVWLQGRQVWMYCRLYRTMERFHRPEILQAAKAGGAFLRKFARVSSGGSSQWKCAFCLTRDGKTVKIQRTIFSECFYILAMDELSRVTGDKDMQLEAEQMMQQLIFWVREDPSGLGRPQLPGDAPTNSMAVPMMLLCLVQQLTEGRGQEVVQKYRELGSWCVQQILQHIPDCPLGTWCLIITFFLLCNWIQRDGTAILESVSPEGAELPGCQGRLQNPGHALEAGWFLLQFSAERGDEELQRTAVDKFVELPYQSGWDKEHGGLFYFLDVDGHCPTQQLEWSMKLWWPHCEALIAFLMAYSQTKKPELLDRFSQVYEYIFSHFPDAKNGEWFGYLTQEGKVALDFKGGPFKGKNIFEGSSMFLAACTCVSVFWMICSQTRIEHSHMNIRCPKNVNTSSFESLRFLTDMCVVVPPSGTGVFYQAMPAVGADGKNIMKLIPVQMVNRNFVQTQMRKPVGVNISSAPVQAVEKAALNPSAAQQVVKKQVSLVNTLPNQVGLDLGSPLNKWIQEKTANLMAKLSPTATNRGRSLKQLPVTVKSPALPRGQYRQITPNAQVRTVPASELSAGVRKQIFTSSASSSSDSGVPNVVLTVSQGVTPPCDSALQTLKLLSQISTSCGPPPKGSKRPHLKLIPKVSRRPNSPIKWVIEDEDISTAPLCAPLLSPAFTSEILHTVAEREKNIKPHDISTKTVSHSFQAKRGQGEDNALVMCNGKVFFVPKKSSSLFNTGKSDSPTAATKRYEFNKTSSQISAEPLPAEGRHDLQIIIPDEADEVIDLCDDDAQDDSSQQAASANQSAGAQVDEDNVIFVSYIPPRSESGSTQNLKLKKHTEQRQSPAGGDDRQETSAPCPRKPGLSSNIDSEQSSSNKQLETMEGDGEADSPADPSDSNSGTSSQVEKHTNKMESSLNPAERLTSPAQESRQVSDHLLRQRFGITADVKVCLQRISEASAGCFPAESQQRTAEAHQEPTRRLEEKDPLLQHLYSPQETDSYRDSAISVKREKEQEPSADPATPLKCSHFKLNTKPLSAVKNKCPAGQSSLRGASCGFETQPVIGYVEPIDEDFLSTDENDIPNSQDTQTCVDLNTNTRRIGRTRKRTVCLCCVAGTQSPAAKFTAKSSEPERKWERTNEQTSRRGGRTKASRKDVKTSCLTAKNKQTCKTHTVPASDSLTSVDYNDLKQQEQIRRLKELLREKEAALEKMRKSLSRD</sequence>
<gene>
    <name evidence="1" type="ORF">L3Q82_015510</name>
</gene>
<evidence type="ECO:0000313" key="1">
    <source>
        <dbReference type="EMBL" id="KAI3357470.1"/>
    </source>
</evidence>
<accession>A0ACB8VP76</accession>
<evidence type="ECO:0000313" key="2">
    <source>
        <dbReference type="Proteomes" id="UP000831701"/>
    </source>
</evidence>
<organism evidence="1 2">
    <name type="scientific">Scortum barcoo</name>
    <name type="common">barcoo grunter</name>
    <dbReference type="NCBI Taxonomy" id="214431"/>
    <lineage>
        <taxon>Eukaryota</taxon>
        <taxon>Metazoa</taxon>
        <taxon>Chordata</taxon>
        <taxon>Craniata</taxon>
        <taxon>Vertebrata</taxon>
        <taxon>Euteleostomi</taxon>
        <taxon>Actinopterygii</taxon>
        <taxon>Neopterygii</taxon>
        <taxon>Teleostei</taxon>
        <taxon>Neoteleostei</taxon>
        <taxon>Acanthomorphata</taxon>
        <taxon>Eupercaria</taxon>
        <taxon>Centrarchiformes</taxon>
        <taxon>Terapontoidei</taxon>
        <taxon>Terapontidae</taxon>
        <taxon>Scortum</taxon>
    </lineage>
</organism>
<proteinExistence type="predicted"/>
<comment type="caution">
    <text evidence="1">The sequence shown here is derived from an EMBL/GenBank/DDBJ whole genome shotgun (WGS) entry which is preliminary data.</text>
</comment>
<dbReference type="EMBL" id="CM041549">
    <property type="protein sequence ID" value="KAI3357470.1"/>
    <property type="molecule type" value="Genomic_DNA"/>
</dbReference>